<evidence type="ECO:0000259" key="1">
    <source>
        <dbReference type="Pfam" id="PF07534"/>
    </source>
</evidence>
<keyword evidence="3" id="KW-1185">Reference proteome</keyword>
<sequence>MIQEIGNRLFVKTDAFYQAYIKNSPQTQSCWNDHTFKNEKNAEESSVIRQLAEIHKTSESKFRLIFSSEQSQLNENTLYDSLKGFNNIYAVVKDTSGNIFGAFVTSPPSQKNRAVVDKKHCCFRVARNNMWELHIYTPKHAVESFVIFNESAFAFCVPYAFAIGINGVSTISPKFWETYDENPSTKVPTEITANVFNSTKARETFGVEWVKVFVC</sequence>
<feature type="domain" description="TLDc" evidence="1">
    <location>
        <begin position="46"/>
        <end position="165"/>
    </location>
</feature>
<dbReference type="RefSeq" id="XP_004254104.1">
    <property type="nucleotide sequence ID" value="XM_004254056.1"/>
</dbReference>
<evidence type="ECO:0000313" key="2">
    <source>
        <dbReference type="EMBL" id="ELP87333.1"/>
    </source>
</evidence>
<dbReference type="KEGG" id="eiv:EIN_095900"/>
<name>A0A0A1U3M1_ENTIV</name>
<accession>A0A0A1U3M1</accession>
<dbReference type="EMBL" id="KB206860">
    <property type="protein sequence ID" value="ELP87333.1"/>
    <property type="molecule type" value="Genomic_DNA"/>
</dbReference>
<gene>
    <name evidence="2" type="ORF">EIN_095900</name>
</gene>
<dbReference type="Pfam" id="PF07534">
    <property type="entry name" value="TLD"/>
    <property type="match status" value="1"/>
</dbReference>
<proteinExistence type="predicted"/>
<protein>
    <recommendedName>
        <fullName evidence="1">TLDc domain-containing protein</fullName>
    </recommendedName>
</protein>
<dbReference type="AlphaFoldDB" id="A0A0A1U3M1"/>
<dbReference type="OMA" id="MMILCAT"/>
<evidence type="ECO:0000313" key="3">
    <source>
        <dbReference type="Proteomes" id="UP000014680"/>
    </source>
</evidence>
<dbReference type="VEuPathDB" id="AmoebaDB:EIN_095900"/>
<dbReference type="OrthoDB" id="26679at2759"/>
<reference evidence="2 3" key="1">
    <citation type="submission" date="2012-10" db="EMBL/GenBank/DDBJ databases">
        <authorList>
            <person name="Zafar N."/>
            <person name="Inman J."/>
            <person name="Hall N."/>
            <person name="Lorenzi H."/>
            <person name="Caler E."/>
        </authorList>
    </citation>
    <scope>NUCLEOTIDE SEQUENCE [LARGE SCALE GENOMIC DNA]</scope>
    <source>
        <strain evidence="2 3">IP1</strain>
    </source>
</reference>
<dbReference type="GeneID" id="14886476"/>
<dbReference type="InterPro" id="IPR006571">
    <property type="entry name" value="TLDc_dom"/>
</dbReference>
<organism evidence="2 3">
    <name type="scientific">Entamoeba invadens IP1</name>
    <dbReference type="NCBI Taxonomy" id="370355"/>
    <lineage>
        <taxon>Eukaryota</taxon>
        <taxon>Amoebozoa</taxon>
        <taxon>Evosea</taxon>
        <taxon>Archamoebae</taxon>
        <taxon>Mastigamoebida</taxon>
        <taxon>Entamoebidae</taxon>
        <taxon>Entamoeba</taxon>
    </lineage>
</organism>
<dbReference type="Proteomes" id="UP000014680">
    <property type="component" value="Unassembled WGS sequence"/>
</dbReference>